<evidence type="ECO:0000256" key="5">
    <source>
        <dbReference type="PROSITE-ProRule" id="PRU00335"/>
    </source>
</evidence>
<dbReference type="Proteomes" id="UP000632222">
    <property type="component" value="Unassembled WGS sequence"/>
</dbReference>
<dbReference type="InterPro" id="IPR004111">
    <property type="entry name" value="Repressor_TetR_C"/>
</dbReference>
<reference evidence="8" key="1">
    <citation type="journal article" date="2019" name="Int. J. Syst. Evol. Microbiol.">
        <title>The Global Catalogue of Microorganisms (GCM) 10K type strain sequencing project: providing services to taxonomists for standard genome sequencing and annotation.</title>
        <authorList>
            <consortium name="The Broad Institute Genomics Platform"/>
            <consortium name="The Broad Institute Genome Sequencing Center for Infectious Disease"/>
            <person name="Wu L."/>
            <person name="Ma J."/>
        </authorList>
    </citation>
    <scope>NUCLEOTIDE SEQUENCE [LARGE SCALE GENOMIC DNA]</scope>
    <source>
        <strain evidence="8">JCM 14370</strain>
    </source>
</reference>
<keyword evidence="4" id="KW-0804">Transcription</keyword>
<accession>A0ABQ2D5Z6</accession>
<keyword evidence="1" id="KW-0678">Repressor</keyword>
<keyword evidence="3 5" id="KW-0238">DNA-binding</keyword>
<gene>
    <name evidence="7" type="ORF">GCM10008938_36030</name>
</gene>
<evidence type="ECO:0000256" key="1">
    <source>
        <dbReference type="ARBA" id="ARBA00022491"/>
    </source>
</evidence>
<dbReference type="Gene3D" id="1.10.357.10">
    <property type="entry name" value="Tetracycline Repressor, domain 2"/>
    <property type="match status" value="1"/>
</dbReference>
<name>A0ABQ2D5Z6_9DEIO</name>
<sequence length="228" mass="25750">MPRPPKNHTSRLPLTRERALQVAVQLADQGGLEALTMRKLAQTLGVEAMSLYHHIPGKEDILDGMVEQIFADMAWQESDPGWKGTMRNRAYRMREVLLLHPWATALMVSRSRPGAMTLRHLNDTLGCLRAGGFSVALAAHALSLLDSYIYGFVMQEVQLPFQNEAEKDQMVTGVLQHMPADVYPHFVELTLQQVVQPGYRYGSEFDYGIELLLDSLELQLQAEMEKQT</sequence>
<evidence type="ECO:0000256" key="2">
    <source>
        <dbReference type="ARBA" id="ARBA00023015"/>
    </source>
</evidence>
<organism evidence="7 8">
    <name type="scientific">Deinococcus roseus</name>
    <dbReference type="NCBI Taxonomy" id="392414"/>
    <lineage>
        <taxon>Bacteria</taxon>
        <taxon>Thermotogati</taxon>
        <taxon>Deinococcota</taxon>
        <taxon>Deinococci</taxon>
        <taxon>Deinococcales</taxon>
        <taxon>Deinococcaceae</taxon>
        <taxon>Deinococcus</taxon>
    </lineage>
</organism>
<evidence type="ECO:0000313" key="7">
    <source>
        <dbReference type="EMBL" id="GGJ46691.1"/>
    </source>
</evidence>
<evidence type="ECO:0000313" key="8">
    <source>
        <dbReference type="Proteomes" id="UP000632222"/>
    </source>
</evidence>
<feature type="DNA-binding region" description="H-T-H motif" evidence="5">
    <location>
        <begin position="36"/>
        <end position="55"/>
    </location>
</feature>
<dbReference type="Pfam" id="PF00440">
    <property type="entry name" value="TetR_N"/>
    <property type="match status" value="1"/>
</dbReference>
<proteinExistence type="predicted"/>
<dbReference type="SUPFAM" id="SSF48498">
    <property type="entry name" value="Tetracyclin repressor-like, C-terminal domain"/>
    <property type="match status" value="1"/>
</dbReference>
<dbReference type="RefSeq" id="WP_189004986.1">
    <property type="nucleotide sequence ID" value="NZ_BMOD01000017.1"/>
</dbReference>
<dbReference type="PANTHER" id="PTHR30055">
    <property type="entry name" value="HTH-TYPE TRANSCRIPTIONAL REGULATOR RUTR"/>
    <property type="match status" value="1"/>
</dbReference>
<dbReference type="PANTHER" id="PTHR30055:SF151">
    <property type="entry name" value="TRANSCRIPTIONAL REGULATORY PROTEIN"/>
    <property type="match status" value="1"/>
</dbReference>
<dbReference type="InterPro" id="IPR003012">
    <property type="entry name" value="Tet_transcr_reg_TetR"/>
</dbReference>
<evidence type="ECO:0000259" key="6">
    <source>
        <dbReference type="PROSITE" id="PS50977"/>
    </source>
</evidence>
<dbReference type="Gene3D" id="1.10.10.60">
    <property type="entry name" value="Homeodomain-like"/>
    <property type="match status" value="1"/>
</dbReference>
<dbReference type="PRINTS" id="PR00400">
    <property type="entry name" value="TETREPRESSOR"/>
</dbReference>
<dbReference type="InterPro" id="IPR036271">
    <property type="entry name" value="Tet_transcr_reg_TetR-rel_C_sf"/>
</dbReference>
<comment type="caution">
    <text evidence="7">The sequence shown here is derived from an EMBL/GenBank/DDBJ whole genome shotgun (WGS) entry which is preliminary data.</text>
</comment>
<dbReference type="InterPro" id="IPR009057">
    <property type="entry name" value="Homeodomain-like_sf"/>
</dbReference>
<dbReference type="InterPro" id="IPR050109">
    <property type="entry name" value="HTH-type_TetR-like_transc_reg"/>
</dbReference>
<dbReference type="Pfam" id="PF02909">
    <property type="entry name" value="TetR_C_1"/>
    <property type="match status" value="1"/>
</dbReference>
<protein>
    <submittedName>
        <fullName evidence="7">TetR family transcriptional regulator</fullName>
    </submittedName>
</protein>
<feature type="domain" description="HTH tetR-type" evidence="6">
    <location>
        <begin position="13"/>
        <end position="73"/>
    </location>
</feature>
<keyword evidence="2" id="KW-0805">Transcription regulation</keyword>
<keyword evidence="8" id="KW-1185">Reference proteome</keyword>
<dbReference type="InterPro" id="IPR001647">
    <property type="entry name" value="HTH_TetR"/>
</dbReference>
<dbReference type="SUPFAM" id="SSF46689">
    <property type="entry name" value="Homeodomain-like"/>
    <property type="match status" value="1"/>
</dbReference>
<evidence type="ECO:0000256" key="4">
    <source>
        <dbReference type="ARBA" id="ARBA00023163"/>
    </source>
</evidence>
<dbReference type="EMBL" id="BMOD01000017">
    <property type="protein sequence ID" value="GGJ46691.1"/>
    <property type="molecule type" value="Genomic_DNA"/>
</dbReference>
<evidence type="ECO:0000256" key="3">
    <source>
        <dbReference type="ARBA" id="ARBA00023125"/>
    </source>
</evidence>
<dbReference type="PROSITE" id="PS50977">
    <property type="entry name" value="HTH_TETR_2"/>
    <property type="match status" value="1"/>
</dbReference>